<accession>A0ABW2ZCL8</accession>
<keyword evidence="3" id="KW-1185">Reference proteome</keyword>
<protein>
    <submittedName>
        <fullName evidence="2">Uncharacterized protein</fullName>
    </submittedName>
</protein>
<evidence type="ECO:0000313" key="3">
    <source>
        <dbReference type="Proteomes" id="UP001597073"/>
    </source>
</evidence>
<organism evidence="2 3">
    <name type="scientific">Mucilaginibacter lutimaris</name>
    <dbReference type="NCBI Taxonomy" id="931629"/>
    <lineage>
        <taxon>Bacteria</taxon>
        <taxon>Pseudomonadati</taxon>
        <taxon>Bacteroidota</taxon>
        <taxon>Sphingobacteriia</taxon>
        <taxon>Sphingobacteriales</taxon>
        <taxon>Sphingobacteriaceae</taxon>
        <taxon>Mucilaginibacter</taxon>
    </lineage>
</organism>
<dbReference type="RefSeq" id="WP_377137895.1">
    <property type="nucleotide sequence ID" value="NZ_JBHTIA010000003.1"/>
</dbReference>
<evidence type="ECO:0000256" key="1">
    <source>
        <dbReference type="SAM" id="MobiDB-lite"/>
    </source>
</evidence>
<dbReference type="Proteomes" id="UP001597073">
    <property type="component" value="Unassembled WGS sequence"/>
</dbReference>
<feature type="region of interest" description="Disordered" evidence="1">
    <location>
        <begin position="1"/>
        <end position="31"/>
    </location>
</feature>
<evidence type="ECO:0000313" key="2">
    <source>
        <dbReference type="EMBL" id="MFD0763630.1"/>
    </source>
</evidence>
<gene>
    <name evidence="2" type="ORF">ACFQZI_02110</name>
</gene>
<dbReference type="EMBL" id="JBHTIA010000003">
    <property type="protein sequence ID" value="MFD0763630.1"/>
    <property type="molecule type" value="Genomic_DNA"/>
</dbReference>
<sequence length="55" mass="6397">MIKSPDKQQVIQDNFSAKPSKDGQSKKGNYSRVYLPKKERIELPIGFPFKNSEWL</sequence>
<feature type="compositionally biased region" description="Polar residues" evidence="1">
    <location>
        <begin position="7"/>
        <end position="17"/>
    </location>
</feature>
<reference evidence="3" key="1">
    <citation type="journal article" date="2019" name="Int. J. Syst. Evol. Microbiol.">
        <title>The Global Catalogue of Microorganisms (GCM) 10K type strain sequencing project: providing services to taxonomists for standard genome sequencing and annotation.</title>
        <authorList>
            <consortium name="The Broad Institute Genomics Platform"/>
            <consortium name="The Broad Institute Genome Sequencing Center for Infectious Disease"/>
            <person name="Wu L."/>
            <person name="Ma J."/>
        </authorList>
    </citation>
    <scope>NUCLEOTIDE SEQUENCE [LARGE SCALE GENOMIC DNA]</scope>
    <source>
        <strain evidence="3">CCUG 60742</strain>
    </source>
</reference>
<name>A0ABW2ZCL8_9SPHI</name>
<comment type="caution">
    <text evidence="2">The sequence shown here is derived from an EMBL/GenBank/DDBJ whole genome shotgun (WGS) entry which is preliminary data.</text>
</comment>
<proteinExistence type="predicted"/>